<accession>A0A9D9DPA6</accession>
<feature type="active site" description="Charge relay system" evidence="6">
    <location>
        <position position="202"/>
    </location>
</feature>
<dbReference type="GO" id="GO:0004180">
    <property type="term" value="F:carboxypeptidase activity"/>
    <property type="evidence" value="ECO:0007669"/>
    <property type="project" value="UniProtKB-KW"/>
</dbReference>
<proteinExistence type="inferred from homology"/>
<protein>
    <submittedName>
        <fullName evidence="9">LD-carboxypeptidase</fullName>
    </submittedName>
</protein>
<dbReference type="Gene3D" id="3.40.50.10740">
    <property type="entry name" value="Class I glutamine amidotransferase-like"/>
    <property type="match status" value="1"/>
</dbReference>
<feature type="active site" description="Charge relay system" evidence="6">
    <location>
        <position position="268"/>
    </location>
</feature>
<dbReference type="Proteomes" id="UP000823632">
    <property type="component" value="Unassembled WGS sequence"/>
</dbReference>
<dbReference type="SUPFAM" id="SSF141986">
    <property type="entry name" value="LD-carboxypeptidase A C-terminal domain-like"/>
    <property type="match status" value="1"/>
</dbReference>
<evidence type="ECO:0000313" key="9">
    <source>
        <dbReference type="EMBL" id="MBO8430303.1"/>
    </source>
</evidence>
<evidence type="ECO:0000256" key="2">
    <source>
        <dbReference type="ARBA" id="ARBA00022645"/>
    </source>
</evidence>
<evidence type="ECO:0000256" key="1">
    <source>
        <dbReference type="ARBA" id="ARBA00010233"/>
    </source>
</evidence>
<reference evidence="9" key="1">
    <citation type="submission" date="2020-10" db="EMBL/GenBank/DDBJ databases">
        <authorList>
            <person name="Gilroy R."/>
        </authorList>
    </citation>
    <scope>NUCLEOTIDE SEQUENCE</scope>
    <source>
        <strain evidence="9">10192</strain>
    </source>
</reference>
<dbReference type="AlphaFoldDB" id="A0A9D9DPA6"/>
<keyword evidence="4" id="KW-0378">Hydrolase</keyword>
<keyword evidence="5" id="KW-0720">Serine protease</keyword>
<dbReference type="PANTHER" id="PTHR30237:SF2">
    <property type="entry name" value="MUREIN TETRAPEPTIDE CARBOXYPEPTIDASE"/>
    <property type="match status" value="1"/>
</dbReference>
<dbReference type="InterPro" id="IPR027478">
    <property type="entry name" value="LdcA_N"/>
</dbReference>
<dbReference type="GO" id="GO:0006508">
    <property type="term" value="P:proteolysis"/>
    <property type="evidence" value="ECO:0007669"/>
    <property type="project" value="UniProtKB-KW"/>
</dbReference>
<keyword evidence="3" id="KW-0645">Protease</keyword>
<dbReference type="InterPro" id="IPR040449">
    <property type="entry name" value="Peptidase_S66_N"/>
</dbReference>
<dbReference type="InterPro" id="IPR040921">
    <property type="entry name" value="Peptidase_S66C"/>
</dbReference>
<evidence type="ECO:0000256" key="3">
    <source>
        <dbReference type="ARBA" id="ARBA00022670"/>
    </source>
</evidence>
<evidence type="ECO:0000256" key="6">
    <source>
        <dbReference type="PIRSR" id="PIRSR028757-1"/>
    </source>
</evidence>
<gene>
    <name evidence="9" type="ORF">IAC76_02840</name>
</gene>
<dbReference type="GO" id="GO:0008236">
    <property type="term" value="F:serine-type peptidase activity"/>
    <property type="evidence" value="ECO:0007669"/>
    <property type="project" value="UniProtKB-KW"/>
</dbReference>
<dbReference type="SUPFAM" id="SSF52317">
    <property type="entry name" value="Class I glutamine amidotransferase-like"/>
    <property type="match status" value="1"/>
</dbReference>
<evidence type="ECO:0000256" key="5">
    <source>
        <dbReference type="ARBA" id="ARBA00022825"/>
    </source>
</evidence>
<comment type="caution">
    <text evidence="9">The sequence shown here is derived from an EMBL/GenBank/DDBJ whole genome shotgun (WGS) entry which is preliminary data.</text>
</comment>
<evidence type="ECO:0000313" key="10">
    <source>
        <dbReference type="Proteomes" id="UP000823632"/>
    </source>
</evidence>
<sequence length="293" mass="32875">MNLIKPPYLNEGDTVAIIAPAGAVEYDEIIKAQAYLERRNLRVTLGRNIFKSCRYMAGTDEERVSDLHEAFENPEVNAIICARGGYGSIRLIKMIDFDLIRRNPKIFCGYSDITALSLMFAKHSDLITFSGPMAQSDFNDVTEFTANSFFNVLSGGFEEYMSTETYRSGNTEGIIWGGNLSTIVSLCGIDFIPEEDFIFFTEDLNEAPYRIDKMLTQLVNIKEFRKHCKGIVFGEFLDCGDENWVTDILLETANILEVPAYGGFKFTHAADKQTVPIGAYGILQDGILSYKMS</sequence>
<dbReference type="EMBL" id="JADIND010000062">
    <property type="protein sequence ID" value="MBO8430303.1"/>
    <property type="molecule type" value="Genomic_DNA"/>
</dbReference>
<dbReference type="CDD" id="cd07025">
    <property type="entry name" value="Peptidase_S66"/>
    <property type="match status" value="1"/>
</dbReference>
<dbReference type="InterPro" id="IPR003507">
    <property type="entry name" value="S66_fam"/>
</dbReference>
<dbReference type="Gene3D" id="3.50.30.60">
    <property type="entry name" value="LD-carboxypeptidase A C-terminal domain-like"/>
    <property type="match status" value="1"/>
</dbReference>
<evidence type="ECO:0000256" key="4">
    <source>
        <dbReference type="ARBA" id="ARBA00022801"/>
    </source>
</evidence>
<dbReference type="PANTHER" id="PTHR30237">
    <property type="entry name" value="MURAMOYLTETRAPEPTIDE CARBOXYPEPTIDASE"/>
    <property type="match status" value="1"/>
</dbReference>
<dbReference type="InterPro" id="IPR027461">
    <property type="entry name" value="Carboxypeptidase_A_C_sf"/>
</dbReference>
<dbReference type="PIRSF" id="PIRSF028757">
    <property type="entry name" value="LD-carboxypeptidase"/>
    <property type="match status" value="1"/>
</dbReference>
<organism evidence="9 10">
    <name type="scientific">Candidatus Scatousia excrementipullorum</name>
    <dbReference type="NCBI Taxonomy" id="2840936"/>
    <lineage>
        <taxon>Bacteria</taxon>
        <taxon>Candidatus Scatousia</taxon>
    </lineage>
</organism>
<comment type="similarity">
    <text evidence="1">Belongs to the peptidase S66 family.</text>
</comment>
<evidence type="ECO:0000259" key="8">
    <source>
        <dbReference type="Pfam" id="PF17676"/>
    </source>
</evidence>
<reference evidence="9" key="2">
    <citation type="journal article" date="2021" name="PeerJ">
        <title>Extensive microbial diversity within the chicken gut microbiome revealed by metagenomics and culture.</title>
        <authorList>
            <person name="Gilroy R."/>
            <person name="Ravi A."/>
            <person name="Getino M."/>
            <person name="Pursley I."/>
            <person name="Horton D.L."/>
            <person name="Alikhan N.F."/>
            <person name="Baker D."/>
            <person name="Gharbi K."/>
            <person name="Hall N."/>
            <person name="Watson M."/>
            <person name="Adriaenssens E.M."/>
            <person name="Foster-Nyarko E."/>
            <person name="Jarju S."/>
            <person name="Secka A."/>
            <person name="Antonio M."/>
            <person name="Oren A."/>
            <person name="Chaudhuri R.R."/>
            <person name="La Ragione R."/>
            <person name="Hildebrand F."/>
            <person name="Pallen M.J."/>
        </authorList>
    </citation>
    <scope>NUCLEOTIDE SEQUENCE</scope>
    <source>
        <strain evidence="9">10192</strain>
    </source>
</reference>
<dbReference type="InterPro" id="IPR029062">
    <property type="entry name" value="Class_I_gatase-like"/>
</dbReference>
<evidence type="ECO:0000259" key="7">
    <source>
        <dbReference type="Pfam" id="PF02016"/>
    </source>
</evidence>
<keyword evidence="2" id="KW-0121">Carboxypeptidase</keyword>
<dbReference type="Pfam" id="PF02016">
    <property type="entry name" value="Peptidase_S66"/>
    <property type="match status" value="1"/>
</dbReference>
<feature type="domain" description="LD-carboxypeptidase C-terminal" evidence="8">
    <location>
        <begin position="172"/>
        <end position="279"/>
    </location>
</feature>
<feature type="domain" description="LD-carboxypeptidase N-terminal" evidence="7">
    <location>
        <begin position="15"/>
        <end position="131"/>
    </location>
</feature>
<dbReference type="Pfam" id="PF17676">
    <property type="entry name" value="Peptidase_S66C"/>
    <property type="match status" value="1"/>
</dbReference>
<name>A0A9D9DPA6_9BACT</name>
<feature type="active site" description="Nucleophile" evidence="6">
    <location>
        <position position="111"/>
    </location>
</feature>